<protein>
    <submittedName>
        <fullName evidence="5">10036_t:CDS:1</fullName>
    </submittedName>
</protein>
<dbReference type="AlphaFoldDB" id="A0A9N9G6I4"/>
<accession>A0A9N9G6I4</accession>
<reference evidence="5" key="1">
    <citation type="submission" date="2021-06" db="EMBL/GenBank/DDBJ databases">
        <authorList>
            <person name="Kallberg Y."/>
            <person name="Tangrot J."/>
            <person name="Rosling A."/>
        </authorList>
    </citation>
    <scope>NUCLEOTIDE SEQUENCE</scope>
    <source>
        <strain evidence="5">IA702</strain>
    </source>
</reference>
<dbReference type="GO" id="GO:0016020">
    <property type="term" value="C:membrane"/>
    <property type="evidence" value="ECO:0007669"/>
    <property type="project" value="UniProtKB-SubCell"/>
</dbReference>
<evidence type="ECO:0000256" key="4">
    <source>
        <dbReference type="SAM" id="Phobius"/>
    </source>
</evidence>
<keyword evidence="4" id="KW-1133">Transmembrane helix</keyword>
<keyword evidence="4" id="KW-0812">Transmembrane</keyword>
<evidence type="ECO:0000256" key="2">
    <source>
        <dbReference type="ARBA" id="ARBA00023136"/>
    </source>
</evidence>
<name>A0A9N9G6I4_9GLOM</name>
<evidence type="ECO:0000256" key="1">
    <source>
        <dbReference type="ARBA" id="ARBA00004167"/>
    </source>
</evidence>
<dbReference type="Proteomes" id="UP000789572">
    <property type="component" value="Unassembled WGS sequence"/>
</dbReference>
<dbReference type="OrthoDB" id="10538029at2759"/>
<gene>
    <name evidence="5" type="ORF">POCULU_LOCUS6841</name>
</gene>
<organism evidence="5 6">
    <name type="scientific">Paraglomus occultum</name>
    <dbReference type="NCBI Taxonomy" id="144539"/>
    <lineage>
        <taxon>Eukaryota</taxon>
        <taxon>Fungi</taxon>
        <taxon>Fungi incertae sedis</taxon>
        <taxon>Mucoromycota</taxon>
        <taxon>Glomeromycotina</taxon>
        <taxon>Glomeromycetes</taxon>
        <taxon>Paraglomerales</taxon>
        <taxon>Paraglomeraceae</taxon>
        <taxon>Paraglomus</taxon>
    </lineage>
</organism>
<feature type="region of interest" description="Disordered" evidence="3">
    <location>
        <begin position="32"/>
        <end position="63"/>
    </location>
</feature>
<evidence type="ECO:0000313" key="6">
    <source>
        <dbReference type="Proteomes" id="UP000789572"/>
    </source>
</evidence>
<feature type="transmembrane region" description="Helical" evidence="4">
    <location>
        <begin position="135"/>
        <end position="159"/>
    </location>
</feature>
<dbReference type="InterPro" id="IPR005359">
    <property type="entry name" value="UPF0154"/>
</dbReference>
<comment type="caution">
    <text evidence="5">The sequence shown here is derived from an EMBL/GenBank/DDBJ whole genome shotgun (WGS) entry which is preliminary data.</text>
</comment>
<sequence length="218" mass="25025">MANLMNDKDSSDIPREFDFVVEDWVGRTEKLISKKEQAEKNNNPTSPTSNSPVSQPSPEYKSNLEAEIKRLQSQISELENKIKNTDNSSQKEAYRKILDNTKKGLVDKQKEKNELDDNKKNSESSNKSNVGEKKVYLVVVPVALVLGGIIGLLVARYFFKKQVEEWQKQMEKPDKEQVRNMLSALGRKPSEEQVNRFINMAKERQAKKKLAKTPKKKK</sequence>
<proteinExistence type="predicted"/>
<dbReference type="EMBL" id="CAJVPJ010001368">
    <property type="protein sequence ID" value="CAG8588305.1"/>
    <property type="molecule type" value="Genomic_DNA"/>
</dbReference>
<evidence type="ECO:0000313" key="5">
    <source>
        <dbReference type="EMBL" id="CAG8588305.1"/>
    </source>
</evidence>
<dbReference type="Pfam" id="PF03672">
    <property type="entry name" value="UPF0154"/>
    <property type="match status" value="1"/>
</dbReference>
<feature type="region of interest" description="Disordered" evidence="3">
    <location>
        <begin position="105"/>
        <end position="127"/>
    </location>
</feature>
<feature type="compositionally biased region" description="Basic and acidic residues" evidence="3">
    <location>
        <begin position="105"/>
        <end position="122"/>
    </location>
</feature>
<evidence type="ECO:0000256" key="3">
    <source>
        <dbReference type="SAM" id="MobiDB-lite"/>
    </source>
</evidence>
<comment type="subcellular location">
    <subcellularLocation>
        <location evidence="1">Membrane</location>
        <topology evidence="1">Single-pass membrane protein</topology>
    </subcellularLocation>
</comment>
<keyword evidence="2 4" id="KW-0472">Membrane</keyword>
<keyword evidence="6" id="KW-1185">Reference proteome</keyword>
<feature type="compositionally biased region" description="Low complexity" evidence="3">
    <location>
        <begin position="41"/>
        <end position="58"/>
    </location>
</feature>